<feature type="compositionally biased region" description="Basic and acidic residues" evidence="6">
    <location>
        <begin position="64"/>
        <end position="73"/>
    </location>
</feature>
<evidence type="ECO:0000313" key="9">
    <source>
        <dbReference type="RefSeq" id="XP_048136592.1"/>
    </source>
</evidence>
<evidence type="ECO:0000256" key="5">
    <source>
        <dbReference type="ARBA" id="ARBA00023268"/>
    </source>
</evidence>
<feature type="region of interest" description="Disordered" evidence="6">
    <location>
        <begin position="1"/>
        <end position="86"/>
    </location>
</feature>
<dbReference type="Gene3D" id="2.40.70.10">
    <property type="entry name" value="Acid Proteases"/>
    <property type="match status" value="1"/>
</dbReference>
<dbReference type="RefSeq" id="XP_048136592.1">
    <property type="nucleotide sequence ID" value="XM_048280635.1"/>
</dbReference>
<dbReference type="GeneID" id="125315480"/>
<dbReference type="InterPro" id="IPR000477">
    <property type="entry name" value="RT_dom"/>
</dbReference>
<dbReference type="CDD" id="cd09274">
    <property type="entry name" value="RNase_HI_RT_Ty3"/>
    <property type="match status" value="1"/>
</dbReference>
<dbReference type="InterPro" id="IPR043128">
    <property type="entry name" value="Rev_trsase/Diguanyl_cyclase"/>
</dbReference>
<keyword evidence="4" id="KW-0255">Endonuclease</keyword>
<dbReference type="Pfam" id="PF17919">
    <property type="entry name" value="RT_RNaseH_2"/>
    <property type="match status" value="1"/>
</dbReference>
<proteinExistence type="predicted"/>
<feature type="region of interest" description="Disordered" evidence="6">
    <location>
        <begin position="323"/>
        <end position="367"/>
    </location>
</feature>
<dbReference type="Pfam" id="PF03732">
    <property type="entry name" value="Retrotrans_gag"/>
    <property type="match status" value="1"/>
</dbReference>
<protein>
    <submittedName>
        <fullName evidence="9">Uncharacterized protein LOC125315480</fullName>
    </submittedName>
</protein>
<evidence type="ECO:0000256" key="4">
    <source>
        <dbReference type="ARBA" id="ARBA00022759"/>
    </source>
</evidence>
<evidence type="ECO:0000259" key="7">
    <source>
        <dbReference type="PROSITE" id="PS50878"/>
    </source>
</evidence>
<keyword evidence="2" id="KW-0548">Nucleotidyltransferase</keyword>
<dbReference type="PANTHER" id="PTHR37984">
    <property type="entry name" value="PROTEIN CBG26694"/>
    <property type="match status" value="1"/>
</dbReference>
<organism evidence="8 9">
    <name type="scientific">Rhodamnia argentea</name>
    <dbReference type="NCBI Taxonomy" id="178133"/>
    <lineage>
        <taxon>Eukaryota</taxon>
        <taxon>Viridiplantae</taxon>
        <taxon>Streptophyta</taxon>
        <taxon>Embryophyta</taxon>
        <taxon>Tracheophyta</taxon>
        <taxon>Spermatophyta</taxon>
        <taxon>Magnoliopsida</taxon>
        <taxon>eudicotyledons</taxon>
        <taxon>Gunneridae</taxon>
        <taxon>Pentapetalae</taxon>
        <taxon>rosids</taxon>
        <taxon>malvids</taxon>
        <taxon>Myrtales</taxon>
        <taxon>Myrtaceae</taxon>
        <taxon>Myrtoideae</taxon>
        <taxon>Myrteae</taxon>
        <taxon>Australasian group</taxon>
        <taxon>Rhodamnia</taxon>
    </lineage>
</organism>
<dbReference type="SUPFAM" id="SSF50630">
    <property type="entry name" value="Acid proteases"/>
    <property type="match status" value="1"/>
</dbReference>
<dbReference type="SUPFAM" id="SSF56672">
    <property type="entry name" value="DNA/RNA polymerases"/>
    <property type="match status" value="1"/>
</dbReference>
<dbReference type="Gene3D" id="3.30.70.270">
    <property type="match status" value="2"/>
</dbReference>
<keyword evidence="3" id="KW-0540">Nuclease</keyword>
<dbReference type="InterPro" id="IPR041577">
    <property type="entry name" value="RT_RNaseH_2"/>
</dbReference>
<feature type="region of interest" description="Disordered" evidence="6">
    <location>
        <begin position="399"/>
        <end position="418"/>
    </location>
</feature>
<dbReference type="Pfam" id="PF13650">
    <property type="entry name" value="Asp_protease_2"/>
    <property type="match status" value="1"/>
</dbReference>
<dbReference type="CDD" id="cd00303">
    <property type="entry name" value="retropepsin_like"/>
    <property type="match status" value="1"/>
</dbReference>
<accession>A0ABM3HJ17</accession>
<dbReference type="Gene3D" id="3.10.10.10">
    <property type="entry name" value="HIV Type 1 Reverse Transcriptase, subunit A, domain 1"/>
    <property type="match status" value="1"/>
</dbReference>
<feature type="compositionally biased region" description="Basic and acidic residues" evidence="6">
    <location>
        <begin position="41"/>
        <end position="58"/>
    </location>
</feature>
<evidence type="ECO:0000313" key="8">
    <source>
        <dbReference type="Proteomes" id="UP000827889"/>
    </source>
</evidence>
<dbReference type="InterPro" id="IPR005162">
    <property type="entry name" value="Retrotrans_gag_dom"/>
</dbReference>
<name>A0ABM3HJ17_9MYRT</name>
<feature type="compositionally biased region" description="Basic and acidic residues" evidence="6">
    <location>
        <begin position="15"/>
        <end position="29"/>
    </location>
</feature>
<dbReference type="InterPro" id="IPR050951">
    <property type="entry name" value="Retrovirus_Pol_polyprotein"/>
</dbReference>
<feature type="domain" description="Reverse transcriptase" evidence="7">
    <location>
        <begin position="665"/>
        <end position="846"/>
    </location>
</feature>
<gene>
    <name evidence="9" type="primary">LOC125315480</name>
</gene>
<keyword evidence="5" id="KW-0511">Multifunctional enzyme</keyword>
<dbReference type="PANTHER" id="PTHR37984:SF5">
    <property type="entry name" value="PROTEIN NYNRIN-LIKE"/>
    <property type="match status" value="1"/>
</dbReference>
<dbReference type="Pfam" id="PF00078">
    <property type="entry name" value="RVT_1"/>
    <property type="match status" value="1"/>
</dbReference>
<dbReference type="InterPro" id="IPR021109">
    <property type="entry name" value="Peptidase_aspartic_dom_sf"/>
</dbReference>
<dbReference type="Proteomes" id="UP000827889">
    <property type="component" value="Chromosome 6"/>
</dbReference>
<sequence length="1055" mass="119810">MAKGQGGASGACSDPTHESEPSGDDRAGRTLEPTPARARRERGASRGMTRDMETRMSRLEQAMDELRADKGSGEESSNEEEATAREELQDQVLDLKDEVAELRGELLSTLTTKTDKHREALEAMIAALRAEVGELRTKTAVLEMACASGGTTTHADLRVDVPKPKEFHGSRVAKDVDNFLYSVNEYLDIRGEMDDLRRIKTVAMYLHGNVLLWWRNRKADREAEPIVTWESFETEFRKQFYPTYAEEEARDEPRRLEQTGKIREYIRKFCELKLQIPSPSENEAYYRFIGGLKAWVKMELKRQNATTLATALYVAEGIIEYRGNSMDKPDPKPRSGKTTGRGDRAKTRRSMASKPRPTYSRDRVKSSRAKSKKLECFKCSDPHFAGIAQTRGKVASLKTVEKGKAADESRDEGRPREEVRLGSLKIPSTMNVQEAGPSRGLMFGDVVVGGAEMSALIDTGASDLFMSEEAAKRLDLRVEEGTGWLKTVNSEEVKTSGLARDVEIRLGAFQCGDSIEVIPMDDYDLVTGLGFLDRIKAFLVPCVNSIRVLDPRGRCVVPVRRESGRSQKTLSAMQLAKGVRRGELTLLATLVIDDAEHVREQWPDGIDEVPALFEDVMPPELPKKLPPKREVDHGIELVPDARPPAMVSYRMAPPELEEMRRQLKELLDAGYVRPSKSPFGAPVLFEKKHDGSLRMCIDYRALNKLTIKNKYPIPLIADLFDQLGSARWFTKLDLRSGYYQVRIAEGDEPKTACVTRYGAYEFLVMPFGLTNARPHSRTLMNKVLQPFLDQFVVVYLDDIVIYSRTLEEHVEHLKRVFQVTRENELYVKKEKCVFAQRRVPFLGHIVGEGRVRMDVAKIRAIVEWEPPTKVPEPRSFLGLANYYRRFIRAYSEIAVPLTDMLKKNRPWEWSAKCQTAFDRLKRAMVEEPVLVLPDHAKAYEVETDASDFAIGGVLMREGHPVAFESRKLDDTERRYTVQEKEMTTVVHCLRTWRHYLPGSRFVVRTDNVATSYFRTQKKLSPKRARWQDFLAKFDYVLEYKPGKANSVADAPSRKA</sequence>
<dbReference type="PROSITE" id="PS50878">
    <property type="entry name" value="RT_POL"/>
    <property type="match status" value="1"/>
</dbReference>
<evidence type="ECO:0000256" key="2">
    <source>
        <dbReference type="ARBA" id="ARBA00022695"/>
    </source>
</evidence>
<keyword evidence="4" id="KW-0378">Hydrolase</keyword>
<reference evidence="9" key="1">
    <citation type="submission" date="2025-08" db="UniProtKB">
        <authorList>
            <consortium name="RefSeq"/>
        </authorList>
    </citation>
    <scope>IDENTIFICATION</scope>
    <source>
        <tissue evidence="9">Leaf</tissue>
    </source>
</reference>
<keyword evidence="1" id="KW-0808">Transferase</keyword>
<keyword evidence="8" id="KW-1185">Reference proteome</keyword>
<dbReference type="InterPro" id="IPR043502">
    <property type="entry name" value="DNA/RNA_pol_sf"/>
</dbReference>
<evidence type="ECO:0000256" key="3">
    <source>
        <dbReference type="ARBA" id="ARBA00022722"/>
    </source>
</evidence>
<evidence type="ECO:0000256" key="1">
    <source>
        <dbReference type="ARBA" id="ARBA00022679"/>
    </source>
</evidence>
<dbReference type="CDD" id="cd01647">
    <property type="entry name" value="RT_LTR"/>
    <property type="match status" value="1"/>
</dbReference>
<evidence type="ECO:0000256" key="6">
    <source>
        <dbReference type="SAM" id="MobiDB-lite"/>
    </source>
</evidence>